<proteinExistence type="predicted"/>
<protein>
    <submittedName>
        <fullName evidence="1">Uncharacterized protein</fullName>
    </submittedName>
</protein>
<name>A0A6C0QY33_9BACL</name>
<accession>A0A6C0QY33</accession>
<dbReference type="EMBL" id="CP019717">
    <property type="protein sequence ID" value="QHZ53198.1"/>
    <property type="molecule type" value="Genomic_DNA"/>
</dbReference>
<dbReference type="Proteomes" id="UP000464330">
    <property type="component" value="Chromosome"/>
</dbReference>
<evidence type="ECO:0000313" key="1">
    <source>
        <dbReference type="EMBL" id="QHZ53198.1"/>
    </source>
</evidence>
<evidence type="ECO:0000313" key="2">
    <source>
        <dbReference type="Proteomes" id="UP000464330"/>
    </source>
</evidence>
<reference evidence="1 2" key="1">
    <citation type="journal article" date="2020" name="Int. J. Med. Microbiol.">
        <title>Discovery of Paenibacillus larvae ERIC V: Phenotypic and genomic comparison to genotypes ERIC I-IV reveal different inventories of virulence factors which correlate with epidemiological prevalences of American Foulbrood.</title>
        <authorList>
            <person name="Beims H."/>
            <person name="Bunk B."/>
            <person name="Erler S."/>
            <person name="Mohr K.I."/>
            <person name="Sproer C."/>
            <person name="Pradella S."/>
            <person name="Gunther G."/>
            <person name="Rohde M."/>
            <person name="von der Ohe W."/>
            <person name="Steinert M."/>
        </authorList>
    </citation>
    <scope>NUCLEOTIDE SEQUENCE [LARGE SCALE GENOMIC DNA]</scope>
    <source>
        <strain evidence="1">Eric_V</strain>
    </source>
</reference>
<organism evidence="1 2">
    <name type="scientific">Paenibacillus larvae subsp. larvae</name>
    <dbReference type="NCBI Taxonomy" id="147375"/>
    <lineage>
        <taxon>Bacteria</taxon>
        <taxon>Bacillati</taxon>
        <taxon>Bacillota</taxon>
        <taxon>Bacilli</taxon>
        <taxon>Bacillales</taxon>
        <taxon>Paenibacillaceae</taxon>
        <taxon>Paenibacillus</taxon>
    </lineage>
</organism>
<dbReference type="AlphaFoldDB" id="A0A6C0QY33"/>
<sequence>MKMKKARIQPSESNGNKQSFVYSLSALLYKDRGVLLLVYGENRKIIF</sequence>
<gene>
    <name evidence="1" type="ORF">ERICV_04130</name>
</gene>